<evidence type="ECO:0000313" key="9">
    <source>
        <dbReference type="EMBL" id="KAF5658580.1"/>
    </source>
</evidence>
<evidence type="ECO:0000256" key="5">
    <source>
        <dbReference type="SAM" id="Phobius"/>
    </source>
</evidence>
<dbReference type="GO" id="GO:0016020">
    <property type="term" value="C:membrane"/>
    <property type="evidence" value="ECO:0007669"/>
    <property type="project" value="UniProtKB-SubCell"/>
</dbReference>
<feature type="domain" description="Putative ER transporter 6TM N-terminal" evidence="7">
    <location>
        <begin position="23"/>
        <end position="453"/>
    </location>
</feature>
<dbReference type="PANTHER" id="PTHR37994">
    <property type="entry name" value="ARAE_2_N DOMAIN-CONTAINING PROTEIN-RELATED"/>
    <property type="match status" value="1"/>
</dbReference>
<dbReference type="InterPro" id="IPR018823">
    <property type="entry name" value="ArAE_2_N"/>
</dbReference>
<evidence type="ECO:0000259" key="8">
    <source>
        <dbReference type="Pfam" id="PF13515"/>
    </source>
</evidence>
<keyword evidence="10" id="KW-1185">Reference proteome</keyword>
<keyword evidence="4 5" id="KW-0472">Membrane</keyword>
<feature type="domain" description="DUF2421" evidence="6">
    <location>
        <begin position="774"/>
        <end position="984"/>
    </location>
</feature>
<evidence type="ECO:0000256" key="1">
    <source>
        <dbReference type="ARBA" id="ARBA00004141"/>
    </source>
</evidence>
<feature type="domain" description="Integral membrane bound transporter" evidence="8">
    <location>
        <begin position="635"/>
        <end position="770"/>
    </location>
</feature>
<keyword evidence="2 5" id="KW-0812">Transmembrane</keyword>
<feature type="transmembrane region" description="Helical" evidence="5">
    <location>
        <begin position="37"/>
        <end position="55"/>
    </location>
</feature>
<evidence type="ECO:0000256" key="2">
    <source>
        <dbReference type="ARBA" id="ARBA00022692"/>
    </source>
</evidence>
<dbReference type="InterPro" id="IPR018820">
    <property type="entry name" value="BRE4-related_DUF2421"/>
</dbReference>
<dbReference type="Pfam" id="PF10337">
    <property type="entry name" value="ArAE_2_N"/>
    <property type="match status" value="1"/>
</dbReference>
<accession>A0A8H5WHE9</accession>
<sequence>MTSSDEASDTQHEPPPLPQGRKLPAWLDHFNANDLKIFLRCWISVWIMMLLIFIHPSLVELGQATFLGAILLLAVPPASILSIYLLAAFSLLLGMCLAWCWGLITMKAALAARSPAATQARYELLQQMAVQTANQTGQSPAWEGQILVHEGFMLDTRVTVVFFAMGCIFIYTVARMRCSNPKLVVFQTFGTIVTDIFILFGPGLPSFQGDVAAILVKPGAVGIGLGLACSLLFFPQSTSYMVLKDLEKLVRMSHRALAVTKKGLAGESTPLPALQASRAGLIAVFKAGQPALAFLPLDISRGRWNAHDIKGIHERVRRIMFSSAYLLDFQISRVRGQQKVDAHTKAQQDGYNVPSNNKEKYEIGQRHRQENARLLDAFQRPEGAALRSRTRNTLQQTTADVLEIAPRAVNLAADYIHAVNSCRWFKKTSPARFEELNCSLHELLAQSRQTREACIINTTKGVLQAHAELFDANGRLKPTEGRGPPFLPSMVTAMVLEERILNMALAVEKLLEQILKLSEKRTTLRIWFPSRLQYAFTWLFHGRVTFPGYDVSTEEDPDKLLDSETFDEETKETHRRLEISRGYKGASARRNKLSKAIIATYNWLVNPAGMYAMRMVIVTVALSVPAVIPSTAGFFYREKGIWAVISAQTVLLVYLADFTFSLVARTVGTIVGGVMGMVTWYIGAGSGIGNPYGMAAATGVMIVPLLWSRLYLPPAFAFATIMAGATFCLVVGFSWDHDHIVQYGLPGQGYEAFWKRVVTVLIGFIAAFIVQLFPSPPSGTAHVCKTLANTVRSLSDHYALLISHWGRTDKNSALGAVAENISIEVAEVLLALNPSIALLKGELSFGPFDQKLLRQTQEQCQYMNQALGGLLNLASTLPKGLQDQLVSVAGILDERNIGDIMAVLGIIEQALRTGSPLPERLPGPLVQRAIDSFHAQSHEVILTTELVQDENHRRYCVAVILYFKLLGSIDDLIVVLKTALGERHVIYQWEDIKAIA</sequence>
<dbReference type="AlphaFoldDB" id="A0A8H5WHE9"/>
<dbReference type="Pfam" id="PF13515">
    <property type="entry name" value="FUSC_2"/>
    <property type="match status" value="1"/>
</dbReference>
<evidence type="ECO:0000256" key="4">
    <source>
        <dbReference type="ARBA" id="ARBA00023136"/>
    </source>
</evidence>
<reference evidence="9 10" key="1">
    <citation type="submission" date="2020-05" db="EMBL/GenBank/DDBJ databases">
        <title>Identification and distribution of gene clusters putatively required for synthesis of sphingolipid metabolism inhibitors in phylogenetically diverse species of the filamentous fungus Fusarium.</title>
        <authorList>
            <person name="Kim H.-S."/>
            <person name="Busman M."/>
            <person name="Brown D.W."/>
            <person name="Divon H."/>
            <person name="Uhlig S."/>
            <person name="Proctor R.H."/>
        </authorList>
    </citation>
    <scope>NUCLEOTIDE SEQUENCE [LARGE SCALE GENOMIC DNA]</scope>
    <source>
        <strain evidence="9 10">NRRL 20693</strain>
    </source>
</reference>
<feature type="transmembrane region" description="Helical" evidence="5">
    <location>
        <begin position="663"/>
        <end position="682"/>
    </location>
</feature>
<dbReference type="EMBL" id="JAAGWQ010000234">
    <property type="protein sequence ID" value="KAF5658580.1"/>
    <property type="molecule type" value="Genomic_DNA"/>
</dbReference>
<evidence type="ECO:0000313" key="10">
    <source>
        <dbReference type="Proteomes" id="UP000567885"/>
    </source>
</evidence>
<dbReference type="OrthoDB" id="2274698at2759"/>
<feature type="transmembrane region" description="Helical" evidence="5">
    <location>
        <begin position="753"/>
        <end position="773"/>
    </location>
</feature>
<dbReference type="Proteomes" id="UP000567885">
    <property type="component" value="Unassembled WGS sequence"/>
</dbReference>
<comment type="subcellular location">
    <subcellularLocation>
        <location evidence="1">Membrane</location>
        <topology evidence="1">Multi-pass membrane protein</topology>
    </subcellularLocation>
</comment>
<feature type="transmembrane region" description="Helical" evidence="5">
    <location>
        <begin position="611"/>
        <end position="628"/>
    </location>
</feature>
<dbReference type="InterPro" id="IPR049453">
    <property type="entry name" value="Memb_transporter_dom"/>
</dbReference>
<evidence type="ECO:0000259" key="7">
    <source>
        <dbReference type="Pfam" id="PF10337"/>
    </source>
</evidence>
<feature type="transmembrane region" description="Helical" evidence="5">
    <location>
        <begin position="183"/>
        <end position="205"/>
    </location>
</feature>
<dbReference type="PANTHER" id="PTHR37994:SF3">
    <property type="entry name" value="ER TRANSPORTER 6TM N-TERMINAL DOMAIN-CONTAINING PROTEIN"/>
    <property type="match status" value="1"/>
</dbReference>
<gene>
    <name evidence="9" type="ORF">FHETE_9817</name>
</gene>
<feature type="transmembrane region" description="Helical" evidence="5">
    <location>
        <begin position="83"/>
        <end position="104"/>
    </location>
</feature>
<evidence type="ECO:0000256" key="3">
    <source>
        <dbReference type="ARBA" id="ARBA00022989"/>
    </source>
</evidence>
<comment type="caution">
    <text evidence="9">The sequence shown here is derived from an EMBL/GenBank/DDBJ whole genome shotgun (WGS) entry which is preliminary data.</text>
</comment>
<feature type="transmembrane region" description="Helical" evidence="5">
    <location>
        <begin position="61"/>
        <end position="78"/>
    </location>
</feature>
<dbReference type="Pfam" id="PF10334">
    <property type="entry name" value="BRE4"/>
    <property type="match status" value="1"/>
</dbReference>
<evidence type="ECO:0000259" key="6">
    <source>
        <dbReference type="Pfam" id="PF10334"/>
    </source>
</evidence>
<name>A0A8H5WHE9_FUSHE</name>
<feature type="transmembrane region" description="Helical" evidence="5">
    <location>
        <begin position="156"/>
        <end position="174"/>
    </location>
</feature>
<protein>
    <submittedName>
        <fullName evidence="9">Uncharacterized protein</fullName>
    </submittedName>
</protein>
<keyword evidence="3 5" id="KW-1133">Transmembrane helix</keyword>
<feature type="transmembrane region" description="Helical" evidence="5">
    <location>
        <begin position="211"/>
        <end position="234"/>
    </location>
</feature>
<feature type="transmembrane region" description="Helical" evidence="5">
    <location>
        <begin position="714"/>
        <end position="733"/>
    </location>
</feature>
<organism evidence="9 10">
    <name type="scientific">Fusarium heterosporum</name>
    <dbReference type="NCBI Taxonomy" id="42747"/>
    <lineage>
        <taxon>Eukaryota</taxon>
        <taxon>Fungi</taxon>
        <taxon>Dikarya</taxon>
        <taxon>Ascomycota</taxon>
        <taxon>Pezizomycotina</taxon>
        <taxon>Sordariomycetes</taxon>
        <taxon>Hypocreomycetidae</taxon>
        <taxon>Hypocreales</taxon>
        <taxon>Nectriaceae</taxon>
        <taxon>Fusarium</taxon>
        <taxon>Fusarium heterosporum species complex</taxon>
    </lineage>
</organism>
<feature type="transmembrane region" description="Helical" evidence="5">
    <location>
        <begin position="640"/>
        <end position="656"/>
    </location>
</feature>
<proteinExistence type="predicted"/>